<dbReference type="RefSeq" id="WP_073000319.1">
    <property type="nucleotide sequence ID" value="NZ_FRAM01000005.1"/>
</dbReference>
<dbReference type="OrthoDB" id="3532303at2"/>
<organism evidence="1 2">
    <name type="scientific">Epilithonimonas mollis</name>
    <dbReference type="NCBI Taxonomy" id="216903"/>
    <lineage>
        <taxon>Bacteria</taxon>
        <taxon>Pseudomonadati</taxon>
        <taxon>Bacteroidota</taxon>
        <taxon>Flavobacteriia</taxon>
        <taxon>Flavobacteriales</taxon>
        <taxon>Weeksellaceae</taxon>
        <taxon>Chryseobacterium group</taxon>
        <taxon>Epilithonimonas</taxon>
    </lineage>
</organism>
<dbReference type="Proteomes" id="UP000184498">
    <property type="component" value="Unassembled WGS sequence"/>
</dbReference>
<gene>
    <name evidence="1" type="ORF">SAMN05444371_3369</name>
</gene>
<dbReference type="AlphaFoldDB" id="A0A1M6ULA0"/>
<dbReference type="STRING" id="216903.SAMN05444371_3369"/>
<evidence type="ECO:0000313" key="2">
    <source>
        <dbReference type="Proteomes" id="UP000184498"/>
    </source>
</evidence>
<keyword evidence="2" id="KW-1185">Reference proteome</keyword>
<accession>A0A1M6ULA0</accession>
<sequence length="121" mass="14318">MKNLILALTAILLFLILEPVSFVYVNFFKDRFNWRRLSGYWRSFAVAVDRFGNYQYRSLFNRFLRNEQGYEFGDFRETISSALGKNERDGTLTKTGMLLVKILNKIDLDHCRKSINNFEIS</sequence>
<protein>
    <submittedName>
        <fullName evidence="1">Uncharacterized protein</fullName>
    </submittedName>
</protein>
<proteinExistence type="predicted"/>
<evidence type="ECO:0000313" key="1">
    <source>
        <dbReference type="EMBL" id="SHK70004.1"/>
    </source>
</evidence>
<dbReference type="EMBL" id="FRAM01000005">
    <property type="protein sequence ID" value="SHK70004.1"/>
    <property type="molecule type" value="Genomic_DNA"/>
</dbReference>
<name>A0A1M6ULA0_9FLAO</name>
<reference evidence="2" key="1">
    <citation type="submission" date="2016-11" db="EMBL/GenBank/DDBJ databases">
        <authorList>
            <person name="Varghese N."/>
            <person name="Submissions S."/>
        </authorList>
    </citation>
    <scope>NUCLEOTIDE SEQUENCE [LARGE SCALE GENOMIC DNA]</scope>
    <source>
        <strain evidence="2">DSM 18016</strain>
    </source>
</reference>